<gene>
    <name evidence="3" type="primary">xerD_2</name>
    <name evidence="3" type="ORF">EC9_26810</name>
</gene>
<evidence type="ECO:0000256" key="1">
    <source>
        <dbReference type="ARBA" id="ARBA00023172"/>
    </source>
</evidence>
<evidence type="ECO:0000313" key="4">
    <source>
        <dbReference type="Proteomes" id="UP000319557"/>
    </source>
</evidence>
<dbReference type="Gene3D" id="1.10.443.10">
    <property type="entry name" value="Intergrase catalytic core"/>
    <property type="match status" value="1"/>
</dbReference>
<dbReference type="PANTHER" id="PTHR30349:SF64">
    <property type="entry name" value="PROPHAGE INTEGRASE INTD-RELATED"/>
    <property type="match status" value="1"/>
</dbReference>
<dbReference type="Proteomes" id="UP000319557">
    <property type="component" value="Chromosome"/>
</dbReference>
<dbReference type="AlphaFoldDB" id="A0A517M0S9"/>
<feature type="domain" description="Tyr recombinase" evidence="2">
    <location>
        <begin position="1"/>
        <end position="146"/>
    </location>
</feature>
<proteinExistence type="predicted"/>
<evidence type="ECO:0000259" key="2">
    <source>
        <dbReference type="PROSITE" id="PS51898"/>
    </source>
</evidence>
<dbReference type="PANTHER" id="PTHR30349">
    <property type="entry name" value="PHAGE INTEGRASE-RELATED"/>
    <property type="match status" value="1"/>
</dbReference>
<keyword evidence="1" id="KW-0233">DNA recombination</keyword>
<dbReference type="GO" id="GO:0003677">
    <property type="term" value="F:DNA binding"/>
    <property type="evidence" value="ECO:0007669"/>
    <property type="project" value="InterPro"/>
</dbReference>
<keyword evidence="4" id="KW-1185">Reference proteome</keyword>
<dbReference type="InterPro" id="IPR002104">
    <property type="entry name" value="Integrase_catalytic"/>
</dbReference>
<dbReference type="PROSITE" id="PS51898">
    <property type="entry name" value="TYR_RECOMBINASE"/>
    <property type="match status" value="1"/>
</dbReference>
<dbReference type="SUPFAM" id="SSF56349">
    <property type="entry name" value="DNA breaking-rejoining enzymes"/>
    <property type="match status" value="1"/>
</dbReference>
<reference evidence="3 4" key="1">
    <citation type="submission" date="2019-02" db="EMBL/GenBank/DDBJ databases">
        <title>Deep-cultivation of Planctomycetes and their phenomic and genomic characterization uncovers novel biology.</title>
        <authorList>
            <person name="Wiegand S."/>
            <person name="Jogler M."/>
            <person name="Boedeker C."/>
            <person name="Pinto D."/>
            <person name="Vollmers J."/>
            <person name="Rivas-Marin E."/>
            <person name="Kohn T."/>
            <person name="Peeters S.H."/>
            <person name="Heuer A."/>
            <person name="Rast P."/>
            <person name="Oberbeckmann S."/>
            <person name="Bunk B."/>
            <person name="Jeske O."/>
            <person name="Meyerdierks A."/>
            <person name="Storesund J.E."/>
            <person name="Kallscheuer N."/>
            <person name="Luecker S."/>
            <person name="Lage O.M."/>
            <person name="Pohl T."/>
            <person name="Merkel B.J."/>
            <person name="Hornburger P."/>
            <person name="Mueller R.-W."/>
            <person name="Bruemmer F."/>
            <person name="Labrenz M."/>
            <person name="Spormann A.M."/>
            <person name="Op den Camp H."/>
            <person name="Overmann J."/>
            <person name="Amann R."/>
            <person name="Jetten M.S.M."/>
            <person name="Mascher T."/>
            <person name="Medema M.H."/>
            <person name="Devos D.P."/>
            <person name="Kaster A.-K."/>
            <person name="Ovreas L."/>
            <person name="Rohde M."/>
            <person name="Galperin M.Y."/>
            <person name="Jogler C."/>
        </authorList>
    </citation>
    <scope>NUCLEOTIDE SEQUENCE [LARGE SCALE GENOMIC DNA]</scope>
    <source>
        <strain evidence="3 4">EC9</strain>
    </source>
</reference>
<protein>
    <submittedName>
        <fullName evidence="3">Tyrosine recombinase XerD</fullName>
    </submittedName>
</protein>
<dbReference type="EMBL" id="CP036261">
    <property type="protein sequence ID" value="QDS88490.1"/>
    <property type="molecule type" value="Genomic_DNA"/>
</dbReference>
<sequence>MPDHLVSSLKRWVASRATLHACDLDDGVASVWLPYALSKKYPAAHRDFSWQFLFASPRLAKDPRTGMLHRHHLAFDTFQVHLRRAVTAAGLLKHVTSHTFRHCFATHLLWAGTDIRSIQQLLGHNDVRTTEIYTHVRNPNEKRVESPLDRLQFRSAESALSRRQRHLATTD</sequence>
<organism evidence="3 4">
    <name type="scientific">Rosistilla ulvae</name>
    <dbReference type="NCBI Taxonomy" id="1930277"/>
    <lineage>
        <taxon>Bacteria</taxon>
        <taxon>Pseudomonadati</taxon>
        <taxon>Planctomycetota</taxon>
        <taxon>Planctomycetia</taxon>
        <taxon>Pirellulales</taxon>
        <taxon>Pirellulaceae</taxon>
        <taxon>Rosistilla</taxon>
    </lineage>
</organism>
<accession>A0A517M0S9</accession>
<name>A0A517M0S9_9BACT</name>
<dbReference type="InterPro" id="IPR013762">
    <property type="entry name" value="Integrase-like_cat_sf"/>
</dbReference>
<dbReference type="InterPro" id="IPR011010">
    <property type="entry name" value="DNA_brk_join_enz"/>
</dbReference>
<dbReference type="GO" id="GO:0006310">
    <property type="term" value="P:DNA recombination"/>
    <property type="evidence" value="ECO:0007669"/>
    <property type="project" value="UniProtKB-KW"/>
</dbReference>
<evidence type="ECO:0000313" key="3">
    <source>
        <dbReference type="EMBL" id="QDS88490.1"/>
    </source>
</evidence>
<dbReference type="Pfam" id="PF00589">
    <property type="entry name" value="Phage_integrase"/>
    <property type="match status" value="1"/>
</dbReference>
<dbReference type="InterPro" id="IPR050090">
    <property type="entry name" value="Tyrosine_recombinase_XerCD"/>
</dbReference>
<dbReference type="GO" id="GO:0015074">
    <property type="term" value="P:DNA integration"/>
    <property type="evidence" value="ECO:0007669"/>
    <property type="project" value="InterPro"/>
</dbReference>
<dbReference type="KEGG" id="ruv:EC9_26810"/>